<organism evidence="2 3">
    <name type="scientific">Dreissena polymorpha</name>
    <name type="common">Zebra mussel</name>
    <name type="synonym">Mytilus polymorpha</name>
    <dbReference type="NCBI Taxonomy" id="45954"/>
    <lineage>
        <taxon>Eukaryota</taxon>
        <taxon>Metazoa</taxon>
        <taxon>Spiralia</taxon>
        <taxon>Lophotrochozoa</taxon>
        <taxon>Mollusca</taxon>
        <taxon>Bivalvia</taxon>
        <taxon>Autobranchia</taxon>
        <taxon>Heteroconchia</taxon>
        <taxon>Euheterodonta</taxon>
        <taxon>Imparidentia</taxon>
        <taxon>Neoheterodontei</taxon>
        <taxon>Myida</taxon>
        <taxon>Dreissenoidea</taxon>
        <taxon>Dreissenidae</taxon>
        <taxon>Dreissena</taxon>
    </lineage>
</organism>
<keyword evidence="3" id="KW-1185">Reference proteome</keyword>
<dbReference type="Gene3D" id="1.20.58.60">
    <property type="match status" value="1"/>
</dbReference>
<accession>A0A9D4R7U4</accession>
<feature type="coiled-coil region" evidence="1">
    <location>
        <begin position="25"/>
        <end position="59"/>
    </location>
</feature>
<proteinExistence type="predicted"/>
<comment type="caution">
    <text evidence="2">The sequence shown here is derived from an EMBL/GenBank/DDBJ whole genome shotgun (WGS) entry which is preliminary data.</text>
</comment>
<dbReference type="Proteomes" id="UP000828390">
    <property type="component" value="Unassembled WGS sequence"/>
</dbReference>
<reference evidence="2" key="2">
    <citation type="submission" date="2020-11" db="EMBL/GenBank/DDBJ databases">
        <authorList>
            <person name="McCartney M.A."/>
            <person name="Auch B."/>
            <person name="Kono T."/>
            <person name="Mallez S."/>
            <person name="Becker A."/>
            <person name="Gohl D.M."/>
            <person name="Silverstein K.A.T."/>
            <person name="Koren S."/>
            <person name="Bechman K.B."/>
            <person name="Herman A."/>
            <person name="Abrahante J.E."/>
            <person name="Garbe J."/>
        </authorList>
    </citation>
    <scope>NUCLEOTIDE SEQUENCE</scope>
    <source>
        <strain evidence="2">Duluth1</strain>
        <tissue evidence="2">Whole animal</tissue>
    </source>
</reference>
<evidence type="ECO:0000313" key="2">
    <source>
        <dbReference type="EMBL" id="KAH3857027.1"/>
    </source>
</evidence>
<protein>
    <submittedName>
        <fullName evidence="2">Uncharacterized protein</fullName>
    </submittedName>
</protein>
<gene>
    <name evidence="2" type="ORF">DPMN_099624</name>
</gene>
<dbReference type="InterPro" id="IPR002017">
    <property type="entry name" value="Spectrin_repeat"/>
</dbReference>
<dbReference type="EMBL" id="JAIWYP010000003">
    <property type="protein sequence ID" value="KAH3857027.1"/>
    <property type="molecule type" value="Genomic_DNA"/>
</dbReference>
<evidence type="ECO:0000313" key="3">
    <source>
        <dbReference type="Proteomes" id="UP000828390"/>
    </source>
</evidence>
<name>A0A9D4R7U4_DREPO</name>
<sequence>MRETWLSENQRLVSQDNFGHELAAVEAATKKHEAIETDINAYEERVQAVVAVAEELETEQYHDIDRINAR</sequence>
<dbReference type="Pfam" id="PF00435">
    <property type="entry name" value="Spectrin"/>
    <property type="match status" value="1"/>
</dbReference>
<dbReference type="PANTHER" id="PTHR11915">
    <property type="entry name" value="SPECTRIN/FILAMIN RELATED CYTOSKELETAL PROTEIN"/>
    <property type="match status" value="1"/>
</dbReference>
<reference evidence="2" key="1">
    <citation type="journal article" date="2019" name="bioRxiv">
        <title>The Genome of the Zebra Mussel, Dreissena polymorpha: A Resource for Invasive Species Research.</title>
        <authorList>
            <person name="McCartney M.A."/>
            <person name="Auch B."/>
            <person name="Kono T."/>
            <person name="Mallez S."/>
            <person name="Zhang Y."/>
            <person name="Obille A."/>
            <person name="Becker A."/>
            <person name="Abrahante J.E."/>
            <person name="Garbe J."/>
            <person name="Badalamenti J.P."/>
            <person name="Herman A."/>
            <person name="Mangelson H."/>
            <person name="Liachko I."/>
            <person name="Sullivan S."/>
            <person name="Sone E.D."/>
            <person name="Koren S."/>
            <person name="Silverstein K.A.T."/>
            <person name="Beckman K.B."/>
            <person name="Gohl D.M."/>
        </authorList>
    </citation>
    <scope>NUCLEOTIDE SEQUENCE</scope>
    <source>
        <strain evidence="2">Duluth1</strain>
        <tissue evidence="2">Whole animal</tissue>
    </source>
</reference>
<dbReference type="AlphaFoldDB" id="A0A9D4R7U4"/>
<evidence type="ECO:0000256" key="1">
    <source>
        <dbReference type="SAM" id="Coils"/>
    </source>
</evidence>
<keyword evidence="1" id="KW-0175">Coiled coil</keyword>
<dbReference type="SUPFAM" id="SSF46966">
    <property type="entry name" value="Spectrin repeat"/>
    <property type="match status" value="1"/>
</dbReference>